<protein>
    <submittedName>
        <fullName evidence="1">Uncharacterized protein</fullName>
    </submittedName>
</protein>
<keyword evidence="2" id="KW-1185">Reference proteome</keyword>
<name>A0A5C5VXS7_9BACT</name>
<sequence>MLLRTGCKMGGGARKLFYQAQGRLSRTPFPSARSVTARDLPAKIWINSERYEPQAT</sequence>
<organism evidence="1 2">
    <name type="scientific">Botrimarina hoheduenensis</name>
    <dbReference type="NCBI Taxonomy" id="2528000"/>
    <lineage>
        <taxon>Bacteria</taxon>
        <taxon>Pseudomonadati</taxon>
        <taxon>Planctomycetota</taxon>
        <taxon>Planctomycetia</taxon>
        <taxon>Pirellulales</taxon>
        <taxon>Lacipirellulaceae</taxon>
        <taxon>Botrimarina</taxon>
    </lineage>
</organism>
<dbReference type="AlphaFoldDB" id="A0A5C5VXS7"/>
<evidence type="ECO:0000313" key="2">
    <source>
        <dbReference type="Proteomes" id="UP000318995"/>
    </source>
</evidence>
<dbReference type="EMBL" id="SJPH01000007">
    <property type="protein sequence ID" value="TWT42529.1"/>
    <property type="molecule type" value="Genomic_DNA"/>
</dbReference>
<evidence type="ECO:0000313" key="1">
    <source>
        <dbReference type="EMBL" id="TWT42529.1"/>
    </source>
</evidence>
<reference evidence="1 2" key="1">
    <citation type="submission" date="2019-02" db="EMBL/GenBank/DDBJ databases">
        <title>Deep-cultivation of Planctomycetes and their phenomic and genomic characterization uncovers novel biology.</title>
        <authorList>
            <person name="Wiegand S."/>
            <person name="Jogler M."/>
            <person name="Boedeker C."/>
            <person name="Pinto D."/>
            <person name="Vollmers J."/>
            <person name="Rivas-Marin E."/>
            <person name="Kohn T."/>
            <person name="Peeters S.H."/>
            <person name="Heuer A."/>
            <person name="Rast P."/>
            <person name="Oberbeckmann S."/>
            <person name="Bunk B."/>
            <person name="Jeske O."/>
            <person name="Meyerdierks A."/>
            <person name="Storesund J.E."/>
            <person name="Kallscheuer N."/>
            <person name="Luecker S."/>
            <person name="Lage O.M."/>
            <person name="Pohl T."/>
            <person name="Merkel B.J."/>
            <person name="Hornburger P."/>
            <person name="Mueller R.-W."/>
            <person name="Bruemmer F."/>
            <person name="Labrenz M."/>
            <person name="Spormann A.M."/>
            <person name="Op Den Camp H."/>
            <person name="Overmann J."/>
            <person name="Amann R."/>
            <person name="Jetten M.S.M."/>
            <person name="Mascher T."/>
            <person name="Medema M.H."/>
            <person name="Devos D.P."/>
            <person name="Kaster A.-K."/>
            <person name="Ovreas L."/>
            <person name="Rohde M."/>
            <person name="Galperin M.Y."/>
            <person name="Jogler C."/>
        </authorList>
    </citation>
    <scope>NUCLEOTIDE SEQUENCE [LARGE SCALE GENOMIC DNA]</scope>
    <source>
        <strain evidence="1 2">Pla111</strain>
    </source>
</reference>
<accession>A0A5C5VXS7</accession>
<dbReference type="Proteomes" id="UP000318995">
    <property type="component" value="Unassembled WGS sequence"/>
</dbReference>
<proteinExistence type="predicted"/>
<comment type="caution">
    <text evidence="1">The sequence shown here is derived from an EMBL/GenBank/DDBJ whole genome shotgun (WGS) entry which is preliminary data.</text>
</comment>
<gene>
    <name evidence="1" type="ORF">Pla111_28340</name>
</gene>